<name>A0A2N0Q386_9GLOM</name>
<protein>
    <submittedName>
        <fullName evidence="1">Uncharacterized protein</fullName>
    </submittedName>
</protein>
<dbReference type="InterPro" id="IPR021109">
    <property type="entry name" value="Peptidase_aspartic_dom_sf"/>
</dbReference>
<dbReference type="VEuPathDB" id="FungiDB:RhiirA1_473168"/>
<gene>
    <name evidence="1" type="ORF">RhiirA5_410469</name>
</gene>
<dbReference type="Gene3D" id="2.40.70.10">
    <property type="entry name" value="Acid Proteases"/>
    <property type="match status" value="1"/>
</dbReference>
<accession>A0A2N0Q386</accession>
<dbReference type="VEuPathDB" id="FungiDB:RhiirFUN_024550"/>
<organism evidence="1 2">
    <name type="scientific">Rhizophagus irregularis</name>
    <dbReference type="NCBI Taxonomy" id="588596"/>
    <lineage>
        <taxon>Eukaryota</taxon>
        <taxon>Fungi</taxon>
        <taxon>Fungi incertae sedis</taxon>
        <taxon>Mucoromycota</taxon>
        <taxon>Glomeromycotina</taxon>
        <taxon>Glomeromycetes</taxon>
        <taxon>Glomerales</taxon>
        <taxon>Glomeraceae</taxon>
        <taxon>Rhizophagus</taxon>
    </lineage>
</organism>
<dbReference type="CDD" id="cd00303">
    <property type="entry name" value="retropepsin_like"/>
    <property type="match status" value="1"/>
</dbReference>
<sequence length="125" mass="14645">MPLRWRLVINEGHYTTKALIDTTSTANFIKKGMLDKLGIKYKIHPKDSPFYKPNVLGYTNLELSFRYKGEDRLVYGSDDTDFEVVEEPKADLVLGLQWLWLRETKIDILKGGIWIYDNFVLFVKK</sequence>
<evidence type="ECO:0000313" key="2">
    <source>
        <dbReference type="Proteomes" id="UP000232722"/>
    </source>
</evidence>
<dbReference type="EMBL" id="LLXJ01000184">
    <property type="protein sequence ID" value="PKC13527.1"/>
    <property type="molecule type" value="Genomic_DNA"/>
</dbReference>
<evidence type="ECO:0000313" key="1">
    <source>
        <dbReference type="EMBL" id="PKC13527.1"/>
    </source>
</evidence>
<comment type="caution">
    <text evidence="1">The sequence shown here is derived from an EMBL/GenBank/DDBJ whole genome shotgun (WGS) entry which is preliminary data.</text>
</comment>
<reference evidence="1 2" key="2">
    <citation type="submission" date="2017-09" db="EMBL/GenBank/DDBJ databases">
        <title>Extensive intraspecific genome diversity in a model arbuscular mycorrhizal fungus.</title>
        <authorList>
            <person name="Chen E.C."/>
            <person name="Morin E."/>
            <person name="Beaudet D."/>
            <person name="Noel J."/>
            <person name="Ndikumana S."/>
            <person name="Charron P."/>
            <person name="St-Onge C."/>
            <person name="Giorgi J."/>
            <person name="Grigoriev I.V."/>
            <person name="Roux C."/>
            <person name="Martin F.M."/>
            <person name="Corradi N."/>
        </authorList>
    </citation>
    <scope>NUCLEOTIDE SEQUENCE [LARGE SCALE GENOMIC DNA]</scope>
    <source>
        <strain evidence="1 2">A5</strain>
    </source>
</reference>
<dbReference type="VEuPathDB" id="FungiDB:FUN_020380"/>
<dbReference type="Proteomes" id="UP000232722">
    <property type="component" value="Unassembled WGS sequence"/>
</dbReference>
<dbReference type="AlphaFoldDB" id="A0A2N0Q386"/>
<proteinExistence type="predicted"/>
<reference evidence="1 2" key="1">
    <citation type="submission" date="2016-04" db="EMBL/GenBank/DDBJ databases">
        <title>Genome analyses suggest a sexual origin of heterokaryosis in a supposedly ancient asexual fungus.</title>
        <authorList>
            <person name="Ropars J."/>
            <person name="Sedzielewska K."/>
            <person name="Noel J."/>
            <person name="Charron P."/>
            <person name="Farinelli L."/>
            <person name="Marton T."/>
            <person name="Kruger M."/>
            <person name="Pelin A."/>
            <person name="Brachmann A."/>
            <person name="Corradi N."/>
        </authorList>
    </citation>
    <scope>NUCLEOTIDE SEQUENCE [LARGE SCALE GENOMIC DNA]</scope>
    <source>
        <strain evidence="1 2">A5</strain>
    </source>
</reference>